<gene>
    <name evidence="3" type="ORF">DEF24_06910</name>
</gene>
<reference evidence="3 4" key="1">
    <citation type="submission" date="2018-04" db="EMBL/GenBank/DDBJ databases">
        <title>Novel actinobacteria from marine sediment.</title>
        <authorList>
            <person name="Ng Z.Y."/>
            <person name="Tan G.Y.A."/>
        </authorList>
    </citation>
    <scope>NUCLEOTIDE SEQUENCE [LARGE SCALE GENOMIC DNA]</scope>
    <source>
        <strain evidence="3 4">TPS81</strain>
    </source>
</reference>
<proteinExistence type="predicted"/>
<dbReference type="InterPro" id="IPR043130">
    <property type="entry name" value="CDP-OH_PTrfase_TM_dom"/>
</dbReference>
<accession>A0A368T8A4</accession>
<feature type="compositionally biased region" description="Basic and acidic residues" evidence="1">
    <location>
        <begin position="211"/>
        <end position="225"/>
    </location>
</feature>
<comment type="caution">
    <text evidence="3">The sequence shown here is derived from an EMBL/GenBank/DDBJ whole genome shotgun (WGS) entry which is preliminary data.</text>
</comment>
<evidence type="ECO:0000256" key="2">
    <source>
        <dbReference type="SAM" id="Phobius"/>
    </source>
</evidence>
<feature type="region of interest" description="Disordered" evidence="1">
    <location>
        <begin position="153"/>
        <end position="281"/>
    </location>
</feature>
<name>A0A368T8A4_9ACTN</name>
<protein>
    <recommendedName>
        <fullName evidence="5">CDP-alcohol phosphatidyltransferase</fullName>
    </recommendedName>
</protein>
<dbReference type="Gene3D" id="1.20.120.1760">
    <property type="match status" value="1"/>
</dbReference>
<keyword evidence="4" id="KW-1185">Reference proteome</keyword>
<evidence type="ECO:0008006" key="5">
    <source>
        <dbReference type="Google" id="ProtNLM"/>
    </source>
</evidence>
<dbReference type="AlphaFoldDB" id="A0A368T8A4"/>
<feature type="compositionally biased region" description="Basic and acidic residues" evidence="1">
    <location>
        <begin position="235"/>
        <end position="258"/>
    </location>
</feature>
<dbReference type="Proteomes" id="UP000253318">
    <property type="component" value="Unassembled WGS sequence"/>
</dbReference>
<keyword evidence="2" id="KW-0812">Transmembrane</keyword>
<evidence type="ECO:0000313" key="4">
    <source>
        <dbReference type="Proteomes" id="UP000253318"/>
    </source>
</evidence>
<organism evidence="3 4">
    <name type="scientific">Marinitenerispora sediminis</name>
    <dbReference type="NCBI Taxonomy" id="1931232"/>
    <lineage>
        <taxon>Bacteria</taxon>
        <taxon>Bacillati</taxon>
        <taxon>Actinomycetota</taxon>
        <taxon>Actinomycetes</taxon>
        <taxon>Streptosporangiales</taxon>
        <taxon>Nocardiopsidaceae</taxon>
        <taxon>Marinitenerispora</taxon>
    </lineage>
</organism>
<feature type="transmembrane region" description="Helical" evidence="2">
    <location>
        <begin position="102"/>
        <end position="126"/>
    </location>
</feature>
<sequence length="340" mass="35124">MDGTVAVTSERVYPRTAAPEPGLVAARVLRPASRAFARWAARTSVTPSALSRAGLLVGVLAALWFTEGGPRGAVVGTLLLGAALLTDTVAEELDARRTALDAWLAVVLVRLREYAVYAGLAAGGAAAGVAGAWTWAAGALIAHAMVEAVASARAARPGRRDPGADTAVPGSAERRPAALIETVDPSRPPAGPAAGDPGLLDELLGTAAPEPAHRRSDPHGRWERTRRARAAGPRDPSRRTAPRDGRPAARPDRVDEPQPPHLAGRPAPARSASGAPDRTRRSRAGALRRLLAFGPAERFVVIGGTLLICNVKVTFLALIVGSALALTAALAAPSDRESGR</sequence>
<dbReference type="EMBL" id="QEIN01000038">
    <property type="protein sequence ID" value="RCV60505.1"/>
    <property type="molecule type" value="Genomic_DNA"/>
</dbReference>
<keyword evidence="2" id="KW-1133">Transmembrane helix</keyword>
<evidence type="ECO:0000313" key="3">
    <source>
        <dbReference type="EMBL" id="RCV60505.1"/>
    </source>
</evidence>
<evidence type="ECO:0000256" key="1">
    <source>
        <dbReference type="SAM" id="MobiDB-lite"/>
    </source>
</evidence>
<feature type="compositionally biased region" description="Low complexity" evidence="1">
    <location>
        <begin position="192"/>
        <end position="201"/>
    </location>
</feature>
<keyword evidence="2" id="KW-0472">Membrane</keyword>
<feature type="compositionally biased region" description="Low complexity" evidence="1">
    <location>
        <begin position="263"/>
        <end position="276"/>
    </location>
</feature>